<comment type="caution">
    <text evidence="1">The sequence shown here is derived from an EMBL/GenBank/DDBJ whole genome shotgun (WGS) entry which is preliminary data.</text>
</comment>
<keyword evidence="2" id="KW-1185">Reference proteome</keyword>
<evidence type="ECO:0000313" key="2">
    <source>
        <dbReference type="Proteomes" id="UP001151760"/>
    </source>
</evidence>
<name>A0ABQ4YCS3_9ASTR</name>
<proteinExistence type="predicted"/>
<dbReference type="EMBL" id="BQNB010010268">
    <property type="protein sequence ID" value="GJS74956.1"/>
    <property type="molecule type" value="Genomic_DNA"/>
</dbReference>
<sequence length="149" mass="16969">MKILIRTKGIMMHETSEICYVGRLELTQDDWSWSLMLNMCTLGQDGLGDFEWSNNVMINHMDIGEGAIDKSCLLRRIEEIFLLVHGICDDIIIWITKYSMGRILKILIAKGRINVGGMSVSWEKTSFLAMQGNKTIVAISFTEEEYVAD</sequence>
<reference evidence="1" key="2">
    <citation type="submission" date="2022-01" db="EMBL/GenBank/DDBJ databases">
        <authorList>
            <person name="Yamashiro T."/>
            <person name="Shiraishi A."/>
            <person name="Satake H."/>
            <person name="Nakayama K."/>
        </authorList>
    </citation>
    <scope>NUCLEOTIDE SEQUENCE</scope>
</reference>
<accession>A0ABQ4YCS3</accession>
<organism evidence="1 2">
    <name type="scientific">Tanacetum coccineum</name>
    <dbReference type="NCBI Taxonomy" id="301880"/>
    <lineage>
        <taxon>Eukaryota</taxon>
        <taxon>Viridiplantae</taxon>
        <taxon>Streptophyta</taxon>
        <taxon>Embryophyta</taxon>
        <taxon>Tracheophyta</taxon>
        <taxon>Spermatophyta</taxon>
        <taxon>Magnoliopsida</taxon>
        <taxon>eudicotyledons</taxon>
        <taxon>Gunneridae</taxon>
        <taxon>Pentapetalae</taxon>
        <taxon>asterids</taxon>
        <taxon>campanulids</taxon>
        <taxon>Asterales</taxon>
        <taxon>Asteraceae</taxon>
        <taxon>Asteroideae</taxon>
        <taxon>Anthemideae</taxon>
        <taxon>Anthemidinae</taxon>
        <taxon>Tanacetum</taxon>
    </lineage>
</organism>
<gene>
    <name evidence="1" type="ORF">Tco_0724837</name>
</gene>
<dbReference type="Proteomes" id="UP001151760">
    <property type="component" value="Unassembled WGS sequence"/>
</dbReference>
<evidence type="ECO:0000313" key="1">
    <source>
        <dbReference type="EMBL" id="GJS74956.1"/>
    </source>
</evidence>
<protein>
    <submittedName>
        <fullName evidence="1">Uncharacterized protein</fullName>
    </submittedName>
</protein>
<reference evidence="1" key="1">
    <citation type="journal article" date="2022" name="Int. J. Mol. Sci.">
        <title>Draft Genome of Tanacetum Coccineum: Genomic Comparison of Closely Related Tanacetum-Family Plants.</title>
        <authorList>
            <person name="Yamashiro T."/>
            <person name="Shiraishi A."/>
            <person name="Nakayama K."/>
            <person name="Satake H."/>
        </authorList>
    </citation>
    <scope>NUCLEOTIDE SEQUENCE</scope>
</reference>